<dbReference type="PANTHER" id="PTHR14187">
    <property type="entry name" value="ALPHA KINASE/ELONGATION FACTOR 2 KINASE"/>
    <property type="match status" value="1"/>
</dbReference>
<evidence type="ECO:0000256" key="2">
    <source>
        <dbReference type="ARBA" id="ARBA00022840"/>
    </source>
</evidence>
<dbReference type="PRINTS" id="PR00301">
    <property type="entry name" value="HEATSHOCK70"/>
</dbReference>
<name>A0A8K0J069_9HYPO</name>
<dbReference type="AlphaFoldDB" id="A0A8K0J069"/>
<dbReference type="GO" id="GO:0140662">
    <property type="term" value="F:ATP-dependent protein folding chaperone"/>
    <property type="evidence" value="ECO:0007669"/>
    <property type="project" value="InterPro"/>
</dbReference>
<dbReference type="Gene3D" id="3.30.420.40">
    <property type="match status" value="2"/>
</dbReference>
<dbReference type="Gene3D" id="3.90.640.10">
    <property type="entry name" value="Actin, Chain A, domain 4"/>
    <property type="match status" value="1"/>
</dbReference>
<dbReference type="OrthoDB" id="2963168at2759"/>
<dbReference type="EMBL" id="SRPY01001006">
    <property type="protein sequence ID" value="KAG5915260.1"/>
    <property type="molecule type" value="Genomic_DNA"/>
</dbReference>
<dbReference type="GO" id="GO:0005524">
    <property type="term" value="F:ATP binding"/>
    <property type="evidence" value="ECO:0007669"/>
    <property type="project" value="UniProtKB-KW"/>
</dbReference>
<accession>A0A8K0J069</accession>
<dbReference type="InterPro" id="IPR043129">
    <property type="entry name" value="ATPase_NBD"/>
</dbReference>
<dbReference type="CDD" id="cd10170">
    <property type="entry name" value="ASKHA_NBD_HSP70"/>
    <property type="match status" value="1"/>
</dbReference>
<dbReference type="Pfam" id="PF00012">
    <property type="entry name" value="HSP70"/>
    <property type="match status" value="1"/>
</dbReference>
<keyword evidence="1" id="KW-0547">Nucleotide-binding</keyword>
<sequence length="544" mass="59896">MGDRRIIVSIDFGTTYSGVAWSETSRPDVQHVISTWPAPDGPRSSLKVPTELRKLATGWQWGFQIPDNAKRHRFFKLKLDEPDTPNSDGDTPLQLTKIYLSCLHDHFMRILEDKLSSAVAHATPMDFVVTVPAIWSNTAKQATERAAAMAGFCGHRRIHLISEPEAAALYTIKRLGSSVLKPGNKFVICDAGGGTVDLISYEVSAADSRAVKEVTEGTGGRCGSAMLNRRFRRFLKQTHGEKYWTNERLVLAMAEFEAYKKEFSKKADPLTLRVHESLGLHRNRFTISRHDMTTRIFGPITKDIICLVREQMAMVGDNVAAVVLVGGFGQSAFLRAEIQAALPKGLPVLQPKNGWIAVVKGAAIHGLGYYHPSLATIRVTSRIARRSYGACLLTPYDMMRHDPKEATWSAKEGEMVVSEICWFIKKGQSYPEGLFAAIDYAIDIPVGSGPTPQTDIEILCNDDDQPPVHCNARTGCIARLSLNLDRIPPSTLQAAGVTRIGGHRYHCLTGAIEASYGSAMITYKIKLGGVTHDALTVRYEQGGM</sequence>
<evidence type="ECO:0008006" key="5">
    <source>
        <dbReference type="Google" id="ProtNLM"/>
    </source>
</evidence>
<dbReference type="InterPro" id="IPR013126">
    <property type="entry name" value="Hsp_70_fam"/>
</dbReference>
<keyword evidence="2" id="KW-0067">ATP-binding</keyword>
<comment type="caution">
    <text evidence="3">The sequence shown here is derived from an EMBL/GenBank/DDBJ whole genome shotgun (WGS) entry which is preliminary data.</text>
</comment>
<evidence type="ECO:0000256" key="1">
    <source>
        <dbReference type="ARBA" id="ARBA00022741"/>
    </source>
</evidence>
<reference evidence="3" key="1">
    <citation type="journal article" date="2020" name="bioRxiv">
        <title>Whole genome comparisons of ergot fungi reveals the divergence and evolution of species within the genus Claviceps are the result of varying mechanisms driving genome evolution and host range expansion.</title>
        <authorList>
            <person name="Wyka S.A."/>
            <person name="Mondo S.J."/>
            <person name="Liu M."/>
            <person name="Dettman J."/>
            <person name="Nalam V."/>
            <person name="Broders K.D."/>
        </authorList>
    </citation>
    <scope>NUCLEOTIDE SEQUENCE</scope>
    <source>
        <strain evidence="3">CCC 489</strain>
    </source>
</reference>
<evidence type="ECO:0000313" key="3">
    <source>
        <dbReference type="EMBL" id="KAG5915260.1"/>
    </source>
</evidence>
<evidence type="ECO:0000313" key="4">
    <source>
        <dbReference type="Proteomes" id="UP000811619"/>
    </source>
</evidence>
<keyword evidence="4" id="KW-1185">Reference proteome</keyword>
<dbReference type="SUPFAM" id="SSF53067">
    <property type="entry name" value="Actin-like ATPase domain"/>
    <property type="match status" value="2"/>
</dbReference>
<gene>
    <name evidence="3" type="ORF">E4U42_000070</name>
</gene>
<dbReference type="Proteomes" id="UP000811619">
    <property type="component" value="Unassembled WGS sequence"/>
</dbReference>
<organism evidence="3 4">
    <name type="scientific">Claviceps africana</name>
    <dbReference type="NCBI Taxonomy" id="83212"/>
    <lineage>
        <taxon>Eukaryota</taxon>
        <taxon>Fungi</taxon>
        <taxon>Dikarya</taxon>
        <taxon>Ascomycota</taxon>
        <taxon>Pezizomycotina</taxon>
        <taxon>Sordariomycetes</taxon>
        <taxon>Hypocreomycetidae</taxon>
        <taxon>Hypocreales</taxon>
        <taxon>Clavicipitaceae</taxon>
        <taxon>Claviceps</taxon>
    </lineage>
</organism>
<dbReference type="PANTHER" id="PTHR14187:SF82">
    <property type="entry name" value="FAMILY CHAPERONE, PUTATIVE (AFU_ORTHOLOGUE AFUA_7G08575)-RELATED"/>
    <property type="match status" value="1"/>
</dbReference>
<protein>
    <recommendedName>
        <fullName evidence="5">Hsp70 protein</fullName>
    </recommendedName>
</protein>
<proteinExistence type="predicted"/>